<name>X0VUU3_9ZZZZ</name>
<dbReference type="SUPFAM" id="SSF52833">
    <property type="entry name" value="Thioredoxin-like"/>
    <property type="match status" value="1"/>
</dbReference>
<evidence type="ECO:0000313" key="2">
    <source>
        <dbReference type="EMBL" id="GAG22020.1"/>
    </source>
</evidence>
<comment type="caution">
    <text evidence="2">The sequence shown here is derived from an EMBL/GenBank/DDBJ whole genome shotgun (WGS) entry which is preliminary data.</text>
</comment>
<dbReference type="InterPro" id="IPR002109">
    <property type="entry name" value="Glutaredoxin"/>
</dbReference>
<dbReference type="Gene3D" id="3.40.30.10">
    <property type="entry name" value="Glutaredoxin"/>
    <property type="match status" value="1"/>
</dbReference>
<dbReference type="AlphaFoldDB" id="X0VUU3"/>
<accession>X0VUU3</accession>
<sequence length="85" mass="10346">MNNQEYYLIYSLEGCYFSEKAENFLNNYGMPHQLIKVKQSEKEEYKKMLQKQTFPQVYYHSKDNKYYEIGGCSDLEQFIIKNYVK</sequence>
<organism evidence="2">
    <name type="scientific">marine sediment metagenome</name>
    <dbReference type="NCBI Taxonomy" id="412755"/>
    <lineage>
        <taxon>unclassified sequences</taxon>
        <taxon>metagenomes</taxon>
        <taxon>ecological metagenomes</taxon>
    </lineage>
</organism>
<dbReference type="InterPro" id="IPR036249">
    <property type="entry name" value="Thioredoxin-like_sf"/>
</dbReference>
<dbReference type="PROSITE" id="PS51354">
    <property type="entry name" value="GLUTAREDOXIN_2"/>
    <property type="match status" value="1"/>
</dbReference>
<feature type="domain" description="Glutaredoxin" evidence="1">
    <location>
        <begin position="8"/>
        <end position="59"/>
    </location>
</feature>
<gene>
    <name evidence="2" type="ORF">S01H1_49408</name>
</gene>
<proteinExistence type="predicted"/>
<dbReference type="EMBL" id="BARS01031782">
    <property type="protein sequence ID" value="GAG22020.1"/>
    <property type="molecule type" value="Genomic_DNA"/>
</dbReference>
<dbReference type="Pfam" id="PF00462">
    <property type="entry name" value="Glutaredoxin"/>
    <property type="match status" value="1"/>
</dbReference>
<evidence type="ECO:0000259" key="1">
    <source>
        <dbReference type="Pfam" id="PF00462"/>
    </source>
</evidence>
<protein>
    <recommendedName>
        <fullName evidence="1">Glutaredoxin domain-containing protein</fullName>
    </recommendedName>
</protein>
<reference evidence="2" key="1">
    <citation type="journal article" date="2014" name="Front. Microbiol.">
        <title>High frequency of phylogenetically diverse reductive dehalogenase-homologous genes in deep subseafloor sedimentary metagenomes.</title>
        <authorList>
            <person name="Kawai M."/>
            <person name="Futagami T."/>
            <person name="Toyoda A."/>
            <person name="Takaki Y."/>
            <person name="Nishi S."/>
            <person name="Hori S."/>
            <person name="Arai W."/>
            <person name="Tsubouchi T."/>
            <person name="Morono Y."/>
            <person name="Uchiyama I."/>
            <person name="Ito T."/>
            <person name="Fujiyama A."/>
            <person name="Inagaki F."/>
            <person name="Takami H."/>
        </authorList>
    </citation>
    <scope>NUCLEOTIDE SEQUENCE</scope>
    <source>
        <strain evidence="2">Expedition CK06-06</strain>
    </source>
</reference>